<dbReference type="Proteomes" id="UP000616151">
    <property type="component" value="Unassembled WGS sequence"/>
</dbReference>
<proteinExistence type="predicted"/>
<protein>
    <submittedName>
        <fullName evidence="1">FAD-binding oxidoreductase</fullName>
    </submittedName>
</protein>
<name>A0ACC5R3F5_9HYPH</name>
<keyword evidence="2" id="KW-1185">Reference proteome</keyword>
<dbReference type="EMBL" id="JAENHL010000007">
    <property type="protein sequence ID" value="MBK1867177.1"/>
    <property type="molecule type" value="Genomic_DNA"/>
</dbReference>
<evidence type="ECO:0000313" key="2">
    <source>
        <dbReference type="Proteomes" id="UP000616151"/>
    </source>
</evidence>
<gene>
    <name evidence="1" type="ORF">JHL16_12545</name>
</gene>
<reference evidence="1" key="1">
    <citation type="submission" date="2021-01" db="EMBL/GenBank/DDBJ databases">
        <authorList>
            <person name="Sun Q."/>
        </authorList>
    </citation>
    <scope>NUCLEOTIDE SEQUENCE</scope>
    <source>
        <strain evidence="1">YIM B02566</strain>
    </source>
</reference>
<sequence>MDSQLPDSLWAATASPPADYSRISGPETCDIAIIGAGFTGLSAAIHLARKGHEVTVVEAAEPGWGASGRNGGQVITGLKHNPHDLVATFGEEMGGRIVTAMGGAADLVFSLIERYKIDCHAQQSGWIQAAHGPKPYEDLVAPRCRQWQELGVAARLLDRAETAQMIGSAPEAYYGGWFDPRGGLLQPLSYARGLAKAAIAEGAKVCAQSPVQALSRQGDRWLLQLAQGTLNARQVVMATNAYTGSLWPGLARTVIPVSSFQIATAPLSDNIRAQILPGGQGVADTRRLLLYFRLDHQGRFVMGGRSPVDDNPSKADGAPLQAQIRRIFPMIDPSHIDHVWSGKVAITKDSLPHLHMLAPGLVTALGCNGRGVAMCTMMGSIIADLVSGTAPAELSFPVTAPNPFPFHEFRKLGVFAMSQYYRLLDRLETRAA</sequence>
<organism evidence="1 2">
    <name type="scientific">Taklimakanibacter albus</name>
    <dbReference type="NCBI Taxonomy" id="2800327"/>
    <lineage>
        <taxon>Bacteria</taxon>
        <taxon>Pseudomonadati</taxon>
        <taxon>Pseudomonadota</taxon>
        <taxon>Alphaproteobacteria</taxon>
        <taxon>Hyphomicrobiales</taxon>
        <taxon>Aestuariivirgaceae</taxon>
        <taxon>Taklimakanibacter</taxon>
    </lineage>
</organism>
<accession>A0ACC5R3F5</accession>
<evidence type="ECO:0000313" key="1">
    <source>
        <dbReference type="EMBL" id="MBK1867177.1"/>
    </source>
</evidence>
<comment type="caution">
    <text evidence="1">The sequence shown here is derived from an EMBL/GenBank/DDBJ whole genome shotgun (WGS) entry which is preliminary data.</text>
</comment>